<gene>
    <name evidence="1" type="ORF">D2V17_12685</name>
</gene>
<protein>
    <submittedName>
        <fullName evidence="1">Uncharacterized protein</fullName>
    </submittedName>
</protein>
<organism evidence="1 2">
    <name type="scientific">Aurantiacibacter xanthus</name>
    <dbReference type="NCBI Taxonomy" id="1784712"/>
    <lineage>
        <taxon>Bacteria</taxon>
        <taxon>Pseudomonadati</taxon>
        <taxon>Pseudomonadota</taxon>
        <taxon>Alphaproteobacteria</taxon>
        <taxon>Sphingomonadales</taxon>
        <taxon>Erythrobacteraceae</taxon>
        <taxon>Aurantiacibacter</taxon>
    </lineage>
</organism>
<comment type="caution">
    <text evidence="1">The sequence shown here is derived from an EMBL/GenBank/DDBJ whole genome shotgun (WGS) entry which is preliminary data.</text>
</comment>
<dbReference type="Proteomes" id="UP000265366">
    <property type="component" value="Unassembled WGS sequence"/>
</dbReference>
<dbReference type="OrthoDB" id="7605371at2"/>
<name>A0A3A1P2E5_9SPHN</name>
<dbReference type="RefSeq" id="WP_022684021.1">
    <property type="nucleotide sequence ID" value="NZ_QXFM01000111.1"/>
</dbReference>
<evidence type="ECO:0000313" key="1">
    <source>
        <dbReference type="EMBL" id="RIV83769.1"/>
    </source>
</evidence>
<sequence>MSHILLFISRQEREYLSLHDSDSAALEALVRYVDDHWAEADLPEDAADSDPLIRVEAWVGATQALYFIAEASIGG</sequence>
<dbReference type="EMBL" id="QXFM01000111">
    <property type="protein sequence ID" value="RIV83769.1"/>
    <property type="molecule type" value="Genomic_DNA"/>
</dbReference>
<proteinExistence type="predicted"/>
<evidence type="ECO:0000313" key="2">
    <source>
        <dbReference type="Proteomes" id="UP000265366"/>
    </source>
</evidence>
<accession>A0A3A1P2E5</accession>
<dbReference type="AlphaFoldDB" id="A0A3A1P2E5"/>
<reference evidence="1 2" key="1">
    <citation type="submission" date="2018-08" db="EMBL/GenBank/DDBJ databases">
        <title>Erythrobacter zhengii sp.nov., a bacterium isolated from deep-sea sediment.</title>
        <authorList>
            <person name="Fang C."/>
            <person name="Wu Y.-H."/>
            <person name="Sun C."/>
            <person name="Wang H."/>
            <person name="Cheng H."/>
            <person name="Meng F.-X."/>
            <person name="Wang C.-S."/>
            <person name="Xu X.-W."/>
        </authorList>
    </citation>
    <scope>NUCLEOTIDE SEQUENCE [LARGE SCALE GENOMIC DNA]</scope>
    <source>
        <strain evidence="1 2">CCTCC AB 2015396</strain>
    </source>
</reference>
<keyword evidence="2" id="KW-1185">Reference proteome</keyword>